<dbReference type="Proteomes" id="UP000199428">
    <property type="component" value="Unassembled WGS sequence"/>
</dbReference>
<feature type="transmembrane region" description="Helical" evidence="1">
    <location>
        <begin position="146"/>
        <end position="163"/>
    </location>
</feature>
<gene>
    <name evidence="2" type="ORF">SAMN02910350_02312</name>
</gene>
<evidence type="ECO:0000313" key="3">
    <source>
        <dbReference type="Proteomes" id="UP000199428"/>
    </source>
</evidence>
<name>A0A1G5S2T0_PSEXY</name>
<keyword evidence="1" id="KW-0812">Transmembrane</keyword>
<accession>A0A1G5S2T0</accession>
<reference evidence="2 3" key="1">
    <citation type="submission" date="2016-10" db="EMBL/GenBank/DDBJ databases">
        <authorList>
            <person name="de Groot N.N."/>
        </authorList>
    </citation>
    <scope>NUCLEOTIDE SEQUENCE [LARGE SCALE GENOMIC DNA]</scope>
    <source>
        <strain evidence="2 3">DSM 10317</strain>
    </source>
</reference>
<evidence type="ECO:0000256" key="1">
    <source>
        <dbReference type="SAM" id="Phobius"/>
    </source>
</evidence>
<keyword evidence="1" id="KW-1133">Transmembrane helix</keyword>
<dbReference type="AlphaFoldDB" id="A0A1G5S2T0"/>
<dbReference type="EMBL" id="FMWK01000014">
    <property type="protein sequence ID" value="SCZ80478.1"/>
    <property type="molecule type" value="Genomic_DNA"/>
</dbReference>
<keyword evidence="1" id="KW-0472">Membrane</keyword>
<feature type="transmembrane region" description="Helical" evidence="1">
    <location>
        <begin position="7"/>
        <end position="26"/>
    </location>
</feature>
<evidence type="ECO:0008006" key="4">
    <source>
        <dbReference type="Google" id="ProtNLM"/>
    </source>
</evidence>
<evidence type="ECO:0000313" key="2">
    <source>
        <dbReference type="EMBL" id="SCZ80478.1"/>
    </source>
</evidence>
<feature type="transmembrane region" description="Helical" evidence="1">
    <location>
        <begin position="175"/>
        <end position="195"/>
    </location>
</feature>
<feature type="transmembrane region" description="Helical" evidence="1">
    <location>
        <begin position="38"/>
        <end position="55"/>
    </location>
</feature>
<sequence length="206" mass="22617">MKELSVIMALVDFIPVAFFAVAAIVLQRNLYNKMSKGAFALFSMGTLDIVFAGFAKALYKLLYGASICDFQALSDMFFPVQSIGFLMAGVAAVAMIHYNQSSKTLFSVAPPLFSGTLIFVSFMCLGLGLLYYALCVIAIKMKKPMLILVFVLSFFMSLCMGYLSTKDFSLAIYNWIAQGVNIVGQGLLLWGALSLRKAGLWNLKLK</sequence>
<feature type="transmembrane region" description="Helical" evidence="1">
    <location>
        <begin position="118"/>
        <end position="139"/>
    </location>
</feature>
<dbReference type="RefSeq" id="WP_090163584.1">
    <property type="nucleotide sequence ID" value="NZ_FMWK01000014.1"/>
</dbReference>
<proteinExistence type="predicted"/>
<feature type="transmembrane region" description="Helical" evidence="1">
    <location>
        <begin position="76"/>
        <end position="98"/>
    </location>
</feature>
<organism evidence="2 3">
    <name type="scientific">Pseudobutyrivibrio xylanivorans</name>
    <dbReference type="NCBI Taxonomy" id="185007"/>
    <lineage>
        <taxon>Bacteria</taxon>
        <taxon>Bacillati</taxon>
        <taxon>Bacillota</taxon>
        <taxon>Clostridia</taxon>
        <taxon>Lachnospirales</taxon>
        <taxon>Lachnospiraceae</taxon>
        <taxon>Pseudobutyrivibrio</taxon>
    </lineage>
</organism>
<protein>
    <recommendedName>
        <fullName evidence="4">Lysoplasmalogenase</fullName>
    </recommendedName>
</protein>